<name>A0A842HU35_9BURK</name>
<dbReference type="EMBL" id="JACJUU010000022">
    <property type="protein sequence ID" value="MBC2771132.1"/>
    <property type="molecule type" value="Genomic_DNA"/>
</dbReference>
<dbReference type="RefSeq" id="WP_185780743.1">
    <property type="nucleotide sequence ID" value="NZ_JACJUU010000022.1"/>
</dbReference>
<proteinExistence type="predicted"/>
<comment type="caution">
    <text evidence="1">The sequence shown here is derived from an EMBL/GenBank/DDBJ whole genome shotgun (WGS) entry which is preliminary data.</text>
</comment>
<keyword evidence="2" id="KW-1185">Reference proteome</keyword>
<evidence type="ECO:0000313" key="1">
    <source>
        <dbReference type="EMBL" id="MBC2771132.1"/>
    </source>
</evidence>
<gene>
    <name evidence="1" type="ORF">GTU67_14595</name>
</gene>
<organism evidence="1 2">
    <name type="scientific">Pusillimonas minor</name>
    <dbReference type="NCBI Taxonomy" id="2697024"/>
    <lineage>
        <taxon>Bacteria</taxon>
        <taxon>Pseudomonadati</taxon>
        <taxon>Pseudomonadota</taxon>
        <taxon>Betaproteobacteria</taxon>
        <taxon>Burkholderiales</taxon>
        <taxon>Alcaligenaceae</taxon>
        <taxon>Pusillimonas</taxon>
    </lineage>
</organism>
<accession>A0A842HU35</accession>
<sequence length="171" mass="18130">MPEEVADAIDAAAAGIPQAAIQNGIASGIAAAMGQLTPDDIAQSIASSTGMEPSEAQGRVQFIVDAYQAQTDHFLTSKMGLSSEELQDFYTFVRQADNRGHLRQALESQLHGNSMAGWRPLVERYMSNVAPSSATLKARGFETQTTAEGETLVRISGTWMSVKAAAQAGIL</sequence>
<dbReference type="Proteomes" id="UP000545386">
    <property type="component" value="Unassembled WGS sequence"/>
</dbReference>
<reference evidence="1 2" key="1">
    <citation type="submission" date="2020-08" db="EMBL/GenBank/DDBJ databases">
        <title>Paraeoetvoesia sp. YC-7-48 draft genome sequence.</title>
        <authorList>
            <person name="Yao L."/>
        </authorList>
    </citation>
    <scope>NUCLEOTIDE SEQUENCE [LARGE SCALE GENOMIC DNA]</scope>
    <source>
        <strain evidence="2">YC-7-48</strain>
    </source>
</reference>
<protein>
    <submittedName>
        <fullName evidence="1">Uncharacterized protein</fullName>
    </submittedName>
</protein>
<evidence type="ECO:0000313" key="2">
    <source>
        <dbReference type="Proteomes" id="UP000545386"/>
    </source>
</evidence>
<dbReference type="AlphaFoldDB" id="A0A842HU35"/>